<dbReference type="RefSeq" id="WP_138128181.1">
    <property type="nucleotide sequence ID" value="NZ_SWLG01000014.1"/>
</dbReference>
<protein>
    <submittedName>
        <fullName evidence="2">Uncharacterized protein</fullName>
    </submittedName>
</protein>
<organism evidence="2 3">
    <name type="scientific">Exobacillus caeni</name>
    <dbReference type="NCBI Taxonomy" id="2574798"/>
    <lineage>
        <taxon>Bacteria</taxon>
        <taxon>Bacillati</taxon>
        <taxon>Bacillota</taxon>
        <taxon>Bacilli</taxon>
        <taxon>Bacillales</taxon>
        <taxon>Guptibacillaceae</taxon>
        <taxon>Exobacillus</taxon>
    </lineage>
</organism>
<dbReference type="Proteomes" id="UP000308230">
    <property type="component" value="Unassembled WGS sequence"/>
</dbReference>
<dbReference type="AlphaFoldDB" id="A0A5R9F342"/>
<keyword evidence="1" id="KW-0812">Transmembrane</keyword>
<proteinExistence type="predicted"/>
<comment type="caution">
    <text evidence="2">The sequence shown here is derived from an EMBL/GenBank/DDBJ whole genome shotgun (WGS) entry which is preliminary data.</text>
</comment>
<dbReference type="OrthoDB" id="2842789at2"/>
<sequence length="229" mass="26266">MIIISLLLAFISVIAGIYIFNAFMGKYHIKKPLKWIFGGYAIILIGSVLIYFMLPEDTFTHAKTYSDEEIMQEEKNQEELYRLALNGKIDQVDDKYITQQWEFELKDDRLVLTAPEPQHSAVTVLAERAGTDKKIKIDYYGMKRIVGNVDVSSKVKAPELEFGENTIHIRKREKVNVKVANFSKEFTVKQFSDGKKSESRMSAMMDQDFLYMQIPVGVEVTGGVIFIDE</sequence>
<evidence type="ECO:0000313" key="2">
    <source>
        <dbReference type="EMBL" id="TLS35988.1"/>
    </source>
</evidence>
<evidence type="ECO:0000256" key="1">
    <source>
        <dbReference type="SAM" id="Phobius"/>
    </source>
</evidence>
<name>A0A5R9F342_9BACL</name>
<keyword evidence="3" id="KW-1185">Reference proteome</keyword>
<reference evidence="2 3" key="1">
    <citation type="submission" date="2019-04" db="EMBL/GenBank/DDBJ databases">
        <title>Bacillus caeni sp. nov., a bacterium isolated from mangrove sediment.</title>
        <authorList>
            <person name="Huang H."/>
            <person name="Mo K."/>
            <person name="Hu Y."/>
        </authorList>
    </citation>
    <scope>NUCLEOTIDE SEQUENCE [LARGE SCALE GENOMIC DNA]</scope>
    <source>
        <strain evidence="2 3">HB172195</strain>
    </source>
</reference>
<keyword evidence="1" id="KW-1133">Transmembrane helix</keyword>
<evidence type="ECO:0000313" key="3">
    <source>
        <dbReference type="Proteomes" id="UP000308230"/>
    </source>
</evidence>
<keyword evidence="1" id="KW-0472">Membrane</keyword>
<dbReference type="EMBL" id="SWLG01000014">
    <property type="protein sequence ID" value="TLS35988.1"/>
    <property type="molecule type" value="Genomic_DNA"/>
</dbReference>
<feature type="transmembrane region" description="Helical" evidence="1">
    <location>
        <begin position="35"/>
        <end position="54"/>
    </location>
</feature>
<gene>
    <name evidence="2" type="ORF">FCL54_17500</name>
</gene>
<accession>A0A5R9F342</accession>
<feature type="transmembrane region" description="Helical" evidence="1">
    <location>
        <begin position="6"/>
        <end position="23"/>
    </location>
</feature>